<feature type="region of interest" description="Disordered" evidence="1">
    <location>
        <begin position="40"/>
        <end position="59"/>
    </location>
</feature>
<evidence type="ECO:0000256" key="1">
    <source>
        <dbReference type="SAM" id="MobiDB-lite"/>
    </source>
</evidence>
<dbReference type="Proteomes" id="UP000182412">
    <property type="component" value="Unassembled WGS sequence"/>
</dbReference>
<gene>
    <name evidence="2" type="ORF">SAMN05216366_1487</name>
</gene>
<sequence length="112" mass="13212">MLEKEDKSRNLIDKYWQLSEDGRKRIDNQIECELRIDQENAERRRQSQRKGIEAAQKAGVHYGRPKSELRADWDMVYQQWKARDITADDAANKLGISKATLYRMTKAAQKKE</sequence>
<evidence type="ECO:0000313" key="3">
    <source>
        <dbReference type="Proteomes" id="UP000182412"/>
    </source>
</evidence>
<reference evidence="2 3" key="1">
    <citation type="submission" date="2016-10" db="EMBL/GenBank/DDBJ databases">
        <authorList>
            <person name="de Groot N.N."/>
        </authorList>
    </citation>
    <scope>NUCLEOTIDE SEQUENCE [LARGE SCALE GENOMIC DNA]</scope>
    <source>
        <strain evidence="2 3">S137</strain>
    </source>
</reference>
<evidence type="ECO:0000313" key="2">
    <source>
        <dbReference type="EMBL" id="SDP75220.1"/>
    </source>
</evidence>
<organism evidence="2 3">
    <name type="scientific">Selenomonas ruminantium</name>
    <dbReference type="NCBI Taxonomy" id="971"/>
    <lineage>
        <taxon>Bacteria</taxon>
        <taxon>Bacillati</taxon>
        <taxon>Bacillota</taxon>
        <taxon>Negativicutes</taxon>
        <taxon>Selenomonadales</taxon>
        <taxon>Selenomonadaceae</taxon>
        <taxon>Selenomonas</taxon>
    </lineage>
</organism>
<accession>A0A1H0V9U9</accession>
<evidence type="ECO:0008006" key="4">
    <source>
        <dbReference type="Google" id="ProtNLM"/>
    </source>
</evidence>
<dbReference type="OrthoDB" id="9797501at2"/>
<name>A0A1H0V9U9_SELRU</name>
<proteinExistence type="predicted"/>
<dbReference type="RefSeq" id="WP_074573514.1">
    <property type="nucleotide sequence ID" value="NZ_FNJQ01000048.1"/>
</dbReference>
<dbReference type="AlphaFoldDB" id="A0A1H0V9U9"/>
<protein>
    <recommendedName>
        <fullName evidence="4">Helix-turn-helix domain of resolvase</fullName>
    </recommendedName>
</protein>
<dbReference type="EMBL" id="FNJQ01000048">
    <property type="protein sequence ID" value="SDP75220.1"/>
    <property type="molecule type" value="Genomic_DNA"/>
</dbReference>